<evidence type="ECO:0000259" key="1">
    <source>
        <dbReference type="PROSITE" id="PS51794"/>
    </source>
</evidence>
<dbReference type="Pfam" id="PF21752">
    <property type="entry name" value="DACNG"/>
    <property type="match status" value="1"/>
</dbReference>
<evidence type="ECO:0000313" key="2">
    <source>
        <dbReference type="EMBL" id="KON63242.1"/>
    </source>
</evidence>
<proteinExistence type="predicted"/>
<dbReference type="Pfam" id="PF21750">
    <property type="entry name" value="DACNH"/>
    <property type="match status" value="1"/>
</dbReference>
<evidence type="ECO:0000313" key="3">
    <source>
        <dbReference type="Proteomes" id="UP000037566"/>
    </source>
</evidence>
<dbReference type="EMBL" id="LHUQ01000036">
    <property type="protein sequence ID" value="KON63242.1"/>
    <property type="molecule type" value="Genomic_DNA"/>
</dbReference>
<dbReference type="Proteomes" id="UP000037566">
    <property type="component" value="Unassembled WGS sequence"/>
</dbReference>
<keyword evidence="3" id="KW-1185">Reference proteome</keyword>
<dbReference type="Pfam" id="PF02457">
    <property type="entry name" value="DAC"/>
    <property type="match status" value="1"/>
</dbReference>
<dbReference type="InterPro" id="IPR003390">
    <property type="entry name" value="DNA_integrity_scan_DisA_N"/>
</dbReference>
<accession>A0A0M0ED97</accession>
<sequence>MSIARRACKTIPTMSNTINLFMWGYQTHFRAQLEYRAKSIFQLIGAETELRVLLVGMRRPGLPPGHSVCIEPEDGIWPLALFGNLLAKVEQAIPTHPEQMMIYGDERANREKPERIRQETIADEVKRALDRADQMAGWQSFCSTAHSVDDYDVVCVLQLPDRLFRKFPSVSVAYQRKVYETSLIHTCINVLLQESRHGLGQPDPGRRIGDNGLRSPEEIIRRAASNFMCSPFIAGKFCDLDLFEAVNRLSQQRYEGDIGIGRLVLAAADDPNVKYVLRLAQPVRLAEPRWARKLLQMATGPSALVAEYDTISGLGTVSDVSAPPFSIEFLDHHQWNLRRGELVLMRCRFGEVQLPQETMGKERFIDNMQRVFPGIDEPAIARFRIVLDLLAQLRHGSSLVIASDAKDEAERLARQGTNIVPTPLTKELLERATAIDGTILADPAGVCHAIGVILDGPASEESTPSRGARYNSAVRYVAAGAVPRMAFVISEDRTLDVIPLHRPRVLRSRIEAAVAEIASATFNTFHKARSFLDEHRFYLDAEQCRIVNEALDRIENAPAEVGRIIILTRRFEPHPAFDTTYLLADDAVSR</sequence>
<organism evidence="2 3">
    <name type="scientific">Komagataeibacter europaeus</name>
    <name type="common">Gluconacetobacter europaeus</name>
    <dbReference type="NCBI Taxonomy" id="33995"/>
    <lineage>
        <taxon>Bacteria</taxon>
        <taxon>Pseudomonadati</taxon>
        <taxon>Pseudomonadota</taxon>
        <taxon>Alphaproteobacteria</taxon>
        <taxon>Acetobacterales</taxon>
        <taxon>Acetobacteraceae</taxon>
        <taxon>Komagataeibacter</taxon>
    </lineage>
</organism>
<name>A0A0M0ED97_KOMEU</name>
<dbReference type="InterPro" id="IPR048554">
    <property type="entry name" value="DACNG"/>
</dbReference>
<dbReference type="InterPro" id="IPR036888">
    <property type="entry name" value="DNA_integrity_DisA_N_sf"/>
</dbReference>
<dbReference type="SUPFAM" id="SSF143597">
    <property type="entry name" value="YojJ-like"/>
    <property type="match status" value="1"/>
</dbReference>
<dbReference type="PROSITE" id="PS51794">
    <property type="entry name" value="DAC"/>
    <property type="match status" value="1"/>
</dbReference>
<gene>
    <name evidence="2" type="ORF">KOEU_32520</name>
</gene>
<dbReference type="RefSeq" id="WP_053323990.1">
    <property type="nucleotide sequence ID" value="NZ_LHUQ01000036.1"/>
</dbReference>
<dbReference type="OrthoDB" id="859517at2"/>
<comment type="caution">
    <text evidence="2">The sequence shown here is derived from an EMBL/GenBank/DDBJ whole genome shotgun (WGS) entry which is preliminary data.</text>
</comment>
<dbReference type="AlphaFoldDB" id="A0A0M0ED97"/>
<dbReference type="InterPro" id="IPR048555">
    <property type="entry name" value="DACNH"/>
</dbReference>
<dbReference type="PATRIC" id="fig|33995.3.peg.3606"/>
<protein>
    <recommendedName>
        <fullName evidence="1">DAC domain-containing protein</fullName>
    </recommendedName>
</protein>
<dbReference type="STRING" id="33995.KOEU_32520"/>
<feature type="domain" description="DAC" evidence="1">
    <location>
        <begin position="361"/>
        <end position="511"/>
    </location>
</feature>
<reference evidence="2" key="1">
    <citation type="submission" date="2015-08" db="EMBL/GenBank/DDBJ databases">
        <title>Draft genome sequence of Komagataeibacter europaeus CECT 8546 a cellulose producer strain from vinegar produced by the traditional method.</title>
        <authorList>
            <person name="Poehlein A."/>
            <person name="Valera M.J."/>
            <person name="Haack F.S."/>
            <person name="Mas A."/>
            <person name="Daniel R."/>
            <person name="Streit W.R."/>
            <person name="Mateo E."/>
        </authorList>
    </citation>
    <scope>NUCLEOTIDE SEQUENCE [LARGE SCALE GENOMIC DNA]</scope>
    <source>
        <strain evidence="2">CECT 8546</strain>
    </source>
</reference>